<evidence type="ECO:0000313" key="2">
    <source>
        <dbReference type="EMBL" id="NKY04372.1"/>
    </source>
</evidence>
<reference evidence="2 3" key="1">
    <citation type="submission" date="2020-04" db="EMBL/GenBank/DDBJ databases">
        <title>MicrobeNet Type strains.</title>
        <authorList>
            <person name="Nicholson A.C."/>
        </authorList>
    </citation>
    <scope>NUCLEOTIDE SEQUENCE [LARGE SCALE GENOMIC DNA]</scope>
    <source>
        <strain evidence="2 3">ATCC BAA-14</strain>
    </source>
</reference>
<dbReference type="InterPro" id="IPR041657">
    <property type="entry name" value="HTH_17"/>
</dbReference>
<dbReference type="AlphaFoldDB" id="A0A846WS24"/>
<organism evidence="2 3">
    <name type="scientific">Gordonia polyisoprenivorans</name>
    <dbReference type="NCBI Taxonomy" id="84595"/>
    <lineage>
        <taxon>Bacteria</taxon>
        <taxon>Bacillati</taxon>
        <taxon>Actinomycetota</taxon>
        <taxon>Actinomycetes</taxon>
        <taxon>Mycobacteriales</taxon>
        <taxon>Gordoniaceae</taxon>
        <taxon>Gordonia</taxon>
    </lineage>
</organism>
<name>A0A846WS24_9ACTN</name>
<proteinExistence type="predicted"/>
<dbReference type="Pfam" id="PF12728">
    <property type="entry name" value="HTH_17"/>
    <property type="match status" value="1"/>
</dbReference>
<evidence type="ECO:0000313" key="3">
    <source>
        <dbReference type="Proteomes" id="UP000563898"/>
    </source>
</evidence>
<accession>A0A846WS24</accession>
<evidence type="ECO:0000259" key="1">
    <source>
        <dbReference type="Pfam" id="PF12728"/>
    </source>
</evidence>
<dbReference type="Proteomes" id="UP000563898">
    <property type="component" value="Unassembled WGS sequence"/>
</dbReference>
<gene>
    <name evidence="2" type="ORF">HGA05_22655</name>
</gene>
<protein>
    <submittedName>
        <fullName evidence="2">Helix-turn-helix domain-containing protein</fullName>
    </submittedName>
</protein>
<dbReference type="RefSeq" id="WP_006370011.1">
    <property type="nucleotide sequence ID" value="NZ_JAAXPC010000017.1"/>
</dbReference>
<feature type="domain" description="Helix-turn-helix" evidence="1">
    <location>
        <begin position="61"/>
        <end position="109"/>
    </location>
</feature>
<comment type="caution">
    <text evidence="2">The sequence shown here is derived from an EMBL/GenBank/DDBJ whole genome shotgun (WGS) entry which is preliminary data.</text>
</comment>
<sequence length="122" mass="13765">MSDPAFYSIPFAANELGVSTTTLYRWAYDGLIETSRNPAGKLQIPADVVADLGESMDEPEFYSVKRAALKLGIGAPTLYRWVHQGYVDTARNPSRRLRISAETLRDLIAMEGNYPWVGRRRR</sequence>
<dbReference type="Gene3D" id="1.10.1660.10">
    <property type="match status" value="1"/>
</dbReference>
<dbReference type="EMBL" id="JAAXPC010000017">
    <property type="protein sequence ID" value="NKY04372.1"/>
    <property type="molecule type" value="Genomic_DNA"/>
</dbReference>